<dbReference type="GO" id="GO:0005886">
    <property type="term" value="C:plasma membrane"/>
    <property type="evidence" value="ECO:0007669"/>
    <property type="project" value="UniProtKB-SubCell"/>
</dbReference>
<evidence type="ECO:0000256" key="3">
    <source>
        <dbReference type="ARBA" id="ARBA00012438"/>
    </source>
</evidence>
<evidence type="ECO:0000259" key="13">
    <source>
        <dbReference type="PROSITE" id="PS50885"/>
    </source>
</evidence>
<feature type="transmembrane region" description="Helical" evidence="11">
    <location>
        <begin position="35"/>
        <end position="57"/>
    </location>
</feature>
<evidence type="ECO:0000256" key="5">
    <source>
        <dbReference type="ARBA" id="ARBA00022679"/>
    </source>
</evidence>
<sequence length="499" mass="54030">MTGTTTSRTTDLGWPAIRRSWSSLRRGGFSVRTRITAAVALLVLLALGAAGFLIYVLGLRTIEQTVPADTRQELAELAEFQDRGIDPTTGRGFTSIERLVEEFLLRNVPSTSELMVGVWDGAARRASASARSGLLDDPTFVEALLSRTRSGGSDRITTAWGDVHLEVLPLRGREGRGAFAVASFMADEQQTLAETVRTYAVAAVVALALVTAVAAWQAGRLLAPLRTLRTTADEITVTDLSRRLPVVGNDDLTALTQTFNAMLDRLQQAFRGQRAFLDDAGHELRTPVTILRGHLEVLDPDDPEDVLRTRELLLEEADRMSRLVDDMILLTKADRPGFLQLREVAVDELVDDVADKARGLGDRLWQVESRADVRGVLDPQRITQALVQLCHNAVGVTAAGDTVVLGSSAGPHGAVVLWVRDDGPGVPDEDRRRVFERFARGADAVESGSGLGLSIVAAIARAHGGTVRVEDARPGVVPPGARFVLTLPRRREEAVWPAS</sequence>
<dbReference type="SMART" id="SM00387">
    <property type="entry name" value="HATPase_c"/>
    <property type="match status" value="1"/>
</dbReference>
<dbReference type="InterPro" id="IPR050428">
    <property type="entry name" value="TCS_sensor_his_kinase"/>
</dbReference>
<reference evidence="14" key="1">
    <citation type="submission" date="2020-02" db="EMBL/GenBank/DDBJ databases">
        <authorList>
            <person name="Meier V. D."/>
        </authorList>
    </citation>
    <scope>NUCLEOTIDE SEQUENCE</scope>
    <source>
        <strain evidence="14">AVDCRST_MAG72</strain>
    </source>
</reference>
<dbReference type="InterPro" id="IPR003660">
    <property type="entry name" value="HAMP_dom"/>
</dbReference>
<evidence type="ECO:0000256" key="2">
    <source>
        <dbReference type="ARBA" id="ARBA00004236"/>
    </source>
</evidence>
<evidence type="ECO:0000313" key="14">
    <source>
        <dbReference type="EMBL" id="CAA9359996.1"/>
    </source>
</evidence>
<evidence type="ECO:0000256" key="8">
    <source>
        <dbReference type="ARBA" id="ARBA00022989"/>
    </source>
</evidence>
<dbReference type="Pfam" id="PF00512">
    <property type="entry name" value="HisKA"/>
    <property type="match status" value="1"/>
</dbReference>
<dbReference type="Gene3D" id="3.30.565.10">
    <property type="entry name" value="Histidine kinase-like ATPase, C-terminal domain"/>
    <property type="match status" value="1"/>
</dbReference>
<proteinExistence type="predicted"/>
<keyword evidence="9" id="KW-0902">Two-component regulatory system</keyword>
<gene>
    <name evidence="14" type="ORF">AVDCRST_MAG72-2172</name>
</gene>
<evidence type="ECO:0000256" key="10">
    <source>
        <dbReference type="ARBA" id="ARBA00023136"/>
    </source>
</evidence>
<dbReference type="Pfam" id="PF02518">
    <property type="entry name" value="HATPase_c"/>
    <property type="match status" value="1"/>
</dbReference>
<accession>A0A6J4MNG6</accession>
<feature type="domain" description="HAMP" evidence="13">
    <location>
        <begin position="219"/>
        <end position="271"/>
    </location>
</feature>
<dbReference type="Gene3D" id="6.10.340.10">
    <property type="match status" value="1"/>
</dbReference>
<dbReference type="InterPro" id="IPR036097">
    <property type="entry name" value="HisK_dim/P_sf"/>
</dbReference>
<keyword evidence="6 11" id="KW-0812">Transmembrane</keyword>
<dbReference type="SUPFAM" id="SSF158472">
    <property type="entry name" value="HAMP domain-like"/>
    <property type="match status" value="1"/>
</dbReference>
<dbReference type="CDD" id="cd00082">
    <property type="entry name" value="HisKA"/>
    <property type="match status" value="1"/>
</dbReference>
<comment type="catalytic activity">
    <reaction evidence="1">
        <text>ATP + protein L-histidine = ADP + protein N-phospho-L-histidine.</text>
        <dbReference type="EC" id="2.7.13.3"/>
    </reaction>
</comment>
<dbReference type="PROSITE" id="PS50109">
    <property type="entry name" value="HIS_KIN"/>
    <property type="match status" value="1"/>
</dbReference>
<dbReference type="PROSITE" id="PS50885">
    <property type="entry name" value="HAMP"/>
    <property type="match status" value="1"/>
</dbReference>
<feature type="domain" description="Histidine kinase" evidence="12">
    <location>
        <begin position="279"/>
        <end position="491"/>
    </location>
</feature>
<keyword evidence="10 11" id="KW-0472">Membrane</keyword>
<keyword evidence="8 11" id="KW-1133">Transmembrane helix</keyword>
<keyword evidence="4" id="KW-0597">Phosphoprotein</keyword>
<protein>
    <recommendedName>
        <fullName evidence="3">histidine kinase</fullName>
        <ecNumber evidence="3">2.7.13.3</ecNumber>
    </recommendedName>
</protein>
<name>A0A6J4MNG6_9ACTN</name>
<dbReference type="EC" id="2.7.13.3" evidence="3"/>
<dbReference type="PANTHER" id="PTHR45436:SF5">
    <property type="entry name" value="SENSOR HISTIDINE KINASE TRCS"/>
    <property type="match status" value="1"/>
</dbReference>
<dbReference type="AlphaFoldDB" id="A0A6J4MNG6"/>
<organism evidence="14">
    <name type="scientific">uncultured Nocardioidaceae bacterium</name>
    <dbReference type="NCBI Taxonomy" id="253824"/>
    <lineage>
        <taxon>Bacteria</taxon>
        <taxon>Bacillati</taxon>
        <taxon>Actinomycetota</taxon>
        <taxon>Actinomycetes</taxon>
        <taxon>Propionibacteriales</taxon>
        <taxon>Nocardioidaceae</taxon>
        <taxon>environmental samples</taxon>
    </lineage>
</organism>
<dbReference type="SMART" id="SM00388">
    <property type="entry name" value="HisKA"/>
    <property type="match status" value="1"/>
</dbReference>
<dbReference type="GO" id="GO:0000155">
    <property type="term" value="F:phosphorelay sensor kinase activity"/>
    <property type="evidence" value="ECO:0007669"/>
    <property type="project" value="InterPro"/>
</dbReference>
<evidence type="ECO:0000256" key="11">
    <source>
        <dbReference type="SAM" id="Phobius"/>
    </source>
</evidence>
<evidence type="ECO:0000256" key="6">
    <source>
        <dbReference type="ARBA" id="ARBA00022692"/>
    </source>
</evidence>
<dbReference type="PRINTS" id="PR00344">
    <property type="entry name" value="BCTRLSENSOR"/>
</dbReference>
<keyword evidence="5" id="KW-0808">Transferase</keyword>
<dbReference type="EMBL" id="CADCUJ010000091">
    <property type="protein sequence ID" value="CAA9359996.1"/>
    <property type="molecule type" value="Genomic_DNA"/>
</dbReference>
<evidence type="ECO:0000256" key="7">
    <source>
        <dbReference type="ARBA" id="ARBA00022777"/>
    </source>
</evidence>
<dbReference type="SUPFAM" id="SSF47384">
    <property type="entry name" value="Homodimeric domain of signal transducing histidine kinase"/>
    <property type="match status" value="1"/>
</dbReference>
<dbReference type="PANTHER" id="PTHR45436">
    <property type="entry name" value="SENSOR HISTIDINE KINASE YKOH"/>
    <property type="match status" value="1"/>
</dbReference>
<dbReference type="Gene3D" id="1.10.287.130">
    <property type="match status" value="1"/>
</dbReference>
<comment type="subcellular location">
    <subcellularLocation>
        <location evidence="2">Cell membrane</location>
    </subcellularLocation>
</comment>
<dbReference type="Pfam" id="PF00672">
    <property type="entry name" value="HAMP"/>
    <property type="match status" value="1"/>
</dbReference>
<evidence type="ECO:0000256" key="4">
    <source>
        <dbReference type="ARBA" id="ARBA00022553"/>
    </source>
</evidence>
<dbReference type="InterPro" id="IPR003661">
    <property type="entry name" value="HisK_dim/P_dom"/>
</dbReference>
<dbReference type="InterPro" id="IPR005467">
    <property type="entry name" value="His_kinase_dom"/>
</dbReference>
<dbReference type="CDD" id="cd00075">
    <property type="entry name" value="HATPase"/>
    <property type="match status" value="1"/>
</dbReference>
<evidence type="ECO:0000259" key="12">
    <source>
        <dbReference type="PROSITE" id="PS50109"/>
    </source>
</evidence>
<dbReference type="SMART" id="SM00304">
    <property type="entry name" value="HAMP"/>
    <property type="match status" value="1"/>
</dbReference>
<dbReference type="InterPro" id="IPR036890">
    <property type="entry name" value="HATPase_C_sf"/>
</dbReference>
<dbReference type="SUPFAM" id="SSF55874">
    <property type="entry name" value="ATPase domain of HSP90 chaperone/DNA topoisomerase II/histidine kinase"/>
    <property type="match status" value="1"/>
</dbReference>
<dbReference type="InterPro" id="IPR003594">
    <property type="entry name" value="HATPase_dom"/>
</dbReference>
<keyword evidence="7" id="KW-0418">Kinase</keyword>
<dbReference type="InterPro" id="IPR004358">
    <property type="entry name" value="Sig_transdc_His_kin-like_C"/>
</dbReference>
<evidence type="ECO:0000256" key="9">
    <source>
        <dbReference type="ARBA" id="ARBA00023012"/>
    </source>
</evidence>
<evidence type="ECO:0000256" key="1">
    <source>
        <dbReference type="ARBA" id="ARBA00000085"/>
    </source>
</evidence>
<dbReference type="CDD" id="cd06225">
    <property type="entry name" value="HAMP"/>
    <property type="match status" value="1"/>
</dbReference>